<feature type="region of interest" description="Disordered" evidence="9">
    <location>
        <begin position="159"/>
        <end position="205"/>
    </location>
</feature>
<evidence type="ECO:0000256" key="1">
    <source>
        <dbReference type="ARBA" id="ARBA00004123"/>
    </source>
</evidence>
<feature type="compositionally biased region" description="Basic and acidic residues" evidence="9">
    <location>
        <begin position="159"/>
        <end position="180"/>
    </location>
</feature>
<name>A0A7R8HDS9_LEPSM</name>
<reference evidence="11" key="1">
    <citation type="submission" date="2021-02" db="EMBL/GenBank/DDBJ databases">
        <authorList>
            <person name="Bekaert M."/>
        </authorList>
    </citation>
    <scope>NUCLEOTIDE SEQUENCE</scope>
    <source>
        <strain evidence="11">IoA-00</strain>
    </source>
</reference>
<keyword evidence="4 8" id="KW-0507">mRNA processing</keyword>
<dbReference type="InterPro" id="IPR021715">
    <property type="entry name" value="Slu7_dom"/>
</dbReference>
<evidence type="ECO:0000259" key="10">
    <source>
        <dbReference type="Pfam" id="PF11708"/>
    </source>
</evidence>
<evidence type="ECO:0000313" key="12">
    <source>
        <dbReference type="Proteomes" id="UP000675881"/>
    </source>
</evidence>
<feature type="compositionally biased region" description="Acidic residues" evidence="9">
    <location>
        <begin position="186"/>
        <end position="201"/>
    </location>
</feature>
<proteinExistence type="inferred from homology"/>
<evidence type="ECO:0000256" key="7">
    <source>
        <dbReference type="ARBA" id="ARBA00023242"/>
    </source>
</evidence>
<feature type="region of interest" description="Disordered" evidence="9">
    <location>
        <begin position="1"/>
        <end position="27"/>
    </location>
</feature>
<evidence type="ECO:0000313" key="11">
    <source>
        <dbReference type="EMBL" id="CAF3031386.1"/>
    </source>
</evidence>
<feature type="region of interest" description="Disordered" evidence="9">
    <location>
        <begin position="403"/>
        <end position="499"/>
    </location>
</feature>
<protein>
    <recommendedName>
        <fullName evidence="3 8">Pre-mRNA-splicing factor SLU7</fullName>
    </recommendedName>
</protein>
<dbReference type="PANTHER" id="PTHR12942:SF2">
    <property type="entry name" value="PRE-MRNA-SPLICING FACTOR SLU7"/>
    <property type="match status" value="1"/>
</dbReference>
<dbReference type="GO" id="GO:0030628">
    <property type="term" value="F:pre-mRNA 3'-splice site binding"/>
    <property type="evidence" value="ECO:0007669"/>
    <property type="project" value="UniProtKB-UniRule"/>
</dbReference>
<organism evidence="11 12">
    <name type="scientific">Lepeophtheirus salmonis</name>
    <name type="common">Salmon louse</name>
    <name type="synonym">Caligus salmonis</name>
    <dbReference type="NCBI Taxonomy" id="72036"/>
    <lineage>
        <taxon>Eukaryota</taxon>
        <taxon>Metazoa</taxon>
        <taxon>Ecdysozoa</taxon>
        <taxon>Arthropoda</taxon>
        <taxon>Crustacea</taxon>
        <taxon>Multicrustacea</taxon>
        <taxon>Hexanauplia</taxon>
        <taxon>Copepoda</taxon>
        <taxon>Siphonostomatoida</taxon>
        <taxon>Caligidae</taxon>
        <taxon>Lepeophtheirus</taxon>
    </lineage>
</organism>
<dbReference type="OrthoDB" id="249612at2759"/>
<evidence type="ECO:0000256" key="5">
    <source>
        <dbReference type="ARBA" id="ARBA00022728"/>
    </source>
</evidence>
<evidence type="ECO:0000256" key="4">
    <source>
        <dbReference type="ARBA" id="ARBA00022664"/>
    </source>
</evidence>
<dbReference type="GO" id="GO:0000398">
    <property type="term" value="P:mRNA splicing, via spliceosome"/>
    <property type="evidence" value="ECO:0007669"/>
    <property type="project" value="UniProtKB-UniRule"/>
</dbReference>
<sequence>MASVSKTPISRLIQGEEEEKDEKAKSREEYRKLKELKEARKLGNAPAAVDEEGKDINPHIPQYISDAPWYVDPKGPTLKHQRPQEEKVREFSSIKEWYKRGIDPSKITTRYRPGACENCGAVTHKKKDCLERPRKVGAKYTGANFAPDEFVQPKLKHDFDGKRDRWNGYNADSHREEKLRMGAGNPEEDDGAPSSDEDEDKYVDKMDMPGTKVDAAERYTVRNLRIREDTAKYLRNLDPNSAHYDPKTRSMRKNPYEGTGKTEEEVDYAGDNFVRITGDTVYHAKSQLFAWEAEQDFKDEAKKSIMEKYGGADHLNVPPRELIFSQTEDYVEYSRHGKVLKGEEELIARSKYEEDIHPGNHTSVWGSYWKGGQWGFSCCHSFIKNSYCTGEAGKETSEILAIPSATENVEKEESKEVIESSKVSEESVELDKSEKNKTISSSSSSSSEDSDHERAKRRERRRKRKEKKKKRKRKKKRKEVSSSSSDSSSDEDSREKKIKKAMKKLEEEEKGLVMDDRKRGYNSSLKKQETLKEPDDIEMEAYYRLYGRPLLIDTSNSYNPRVVQPNYFGGRTRLSSIGSGANFHNHGVVQPGYFGGRTRVSSSGSLSNIHNQGSLFSNSRLPLIRPPTNVGSFQDQRSQLPYSTLPLIRPATNTDDGVRFQN</sequence>
<comment type="subcellular location">
    <subcellularLocation>
        <location evidence="1 8">Nucleus</location>
    </subcellularLocation>
</comment>
<evidence type="ECO:0000256" key="6">
    <source>
        <dbReference type="ARBA" id="ARBA00023187"/>
    </source>
</evidence>
<gene>
    <name evidence="11" type="ORF">LSAA_13991</name>
</gene>
<evidence type="ECO:0000256" key="8">
    <source>
        <dbReference type="RuleBase" id="RU367071"/>
    </source>
</evidence>
<evidence type="ECO:0000256" key="9">
    <source>
        <dbReference type="SAM" id="MobiDB-lite"/>
    </source>
</evidence>
<keyword evidence="6 8" id="KW-0508">mRNA splicing</keyword>
<dbReference type="GO" id="GO:0005681">
    <property type="term" value="C:spliceosomal complex"/>
    <property type="evidence" value="ECO:0007669"/>
    <property type="project" value="UniProtKB-UniRule"/>
</dbReference>
<comment type="subunit">
    <text evidence="8">Associated with the spliceosome.</text>
</comment>
<keyword evidence="5 8" id="KW-0747">Spliceosome</keyword>
<accession>A0A7R8HDS9</accession>
<comment type="function">
    <text evidence="8">Involved in pre-mRNA splicing.</text>
</comment>
<dbReference type="PANTHER" id="PTHR12942">
    <property type="entry name" value="STEP II SPLICING FACTOR SLU7"/>
    <property type="match status" value="1"/>
</dbReference>
<feature type="compositionally biased region" description="Basic residues" evidence="9">
    <location>
        <begin position="457"/>
        <end position="478"/>
    </location>
</feature>
<feature type="compositionally biased region" description="Basic and acidic residues" evidence="9">
    <location>
        <begin position="408"/>
        <end position="437"/>
    </location>
</feature>
<comment type="similarity">
    <text evidence="2 8">Belongs to the SLU7 family.</text>
</comment>
<keyword evidence="7 8" id="KW-0539">Nucleus</keyword>
<feature type="domain" description="Pre-mRNA-splicing factor SLU7" evidence="10">
    <location>
        <begin position="158"/>
        <end position="295"/>
    </location>
</feature>
<dbReference type="EMBL" id="HG994587">
    <property type="protein sequence ID" value="CAF3031386.1"/>
    <property type="molecule type" value="Genomic_DNA"/>
</dbReference>
<evidence type="ECO:0000256" key="2">
    <source>
        <dbReference type="ARBA" id="ARBA00007203"/>
    </source>
</evidence>
<dbReference type="Proteomes" id="UP000675881">
    <property type="component" value="Chromosome 8"/>
</dbReference>
<evidence type="ECO:0000256" key="3">
    <source>
        <dbReference type="ARBA" id="ARBA00021377"/>
    </source>
</evidence>
<feature type="region of interest" description="Disordered" evidence="9">
    <location>
        <begin position="237"/>
        <end position="262"/>
    </location>
</feature>
<dbReference type="InterPro" id="IPR039974">
    <property type="entry name" value="Splicing_factor_SLU7"/>
</dbReference>
<dbReference type="AlphaFoldDB" id="A0A7R8HDS9"/>
<keyword evidence="12" id="KW-1185">Reference proteome</keyword>
<dbReference type="Pfam" id="PF11708">
    <property type="entry name" value="Slu7"/>
    <property type="match status" value="1"/>
</dbReference>